<dbReference type="InterPro" id="IPR050079">
    <property type="entry name" value="DEAD_box_RNA_helicase"/>
</dbReference>
<evidence type="ECO:0000256" key="3">
    <source>
        <dbReference type="ARBA" id="ARBA00022801"/>
    </source>
</evidence>
<organism evidence="10">
    <name type="scientific">Chlamydomonas leiostraca</name>
    <dbReference type="NCBI Taxonomy" id="1034604"/>
    <lineage>
        <taxon>Eukaryota</taxon>
        <taxon>Viridiplantae</taxon>
        <taxon>Chlorophyta</taxon>
        <taxon>core chlorophytes</taxon>
        <taxon>Chlorophyceae</taxon>
        <taxon>CS clade</taxon>
        <taxon>Chlamydomonadales</taxon>
        <taxon>Chlamydomonadaceae</taxon>
        <taxon>Chlamydomonas</taxon>
    </lineage>
</organism>
<keyword evidence="2" id="KW-0547">Nucleotide-binding</keyword>
<evidence type="ECO:0000256" key="7">
    <source>
        <dbReference type="ARBA" id="ARBA00047984"/>
    </source>
</evidence>
<dbReference type="InterPro" id="IPR001650">
    <property type="entry name" value="Helicase_C-like"/>
</dbReference>
<dbReference type="GO" id="GO:0016787">
    <property type="term" value="F:hydrolase activity"/>
    <property type="evidence" value="ECO:0007669"/>
    <property type="project" value="UniProtKB-KW"/>
</dbReference>
<dbReference type="PANTHER" id="PTHR47959:SF21">
    <property type="entry name" value="DEAD-BOX HELICASE 56"/>
    <property type="match status" value="1"/>
</dbReference>
<evidence type="ECO:0000313" key="10">
    <source>
        <dbReference type="EMBL" id="CAD8694993.1"/>
    </source>
</evidence>
<keyword evidence="5" id="KW-0067">ATP-binding</keyword>
<keyword evidence="6" id="KW-0694">RNA-binding</keyword>
<reference evidence="10" key="1">
    <citation type="submission" date="2021-01" db="EMBL/GenBank/DDBJ databases">
        <authorList>
            <person name="Corre E."/>
            <person name="Pelletier E."/>
            <person name="Niang G."/>
            <person name="Scheremetjew M."/>
            <person name="Finn R."/>
            <person name="Kale V."/>
            <person name="Holt S."/>
            <person name="Cochrane G."/>
            <person name="Meng A."/>
            <person name="Brown T."/>
            <person name="Cohen L."/>
        </authorList>
    </citation>
    <scope>NUCLEOTIDE SEQUENCE</scope>
    <source>
        <strain evidence="10">SAG 11-49</strain>
    </source>
</reference>
<protein>
    <recommendedName>
        <fullName evidence="1">RNA helicase</fullName>
        <ecNumber evidence="1">3.6.4.13</ecNumber>
    </recommendedName>
</protein>
<dbReference type="InterPro" id="IPR027417">
    <property type="entry name" value="P-loop_NTPase"/>
</dbReference>
<dbReference type="GO" id="GO:0005829">
    <property type="term" value="C:cytosol"/>
    <property type="evidence" value="ECO:0007669"/>
    <property type="project" value="TreeGrafter"/>
</dbReference>
<dbReference type="SMART" id="SM00490">
    <property type="entry name" value="HELICc"/>
    <property type="match status" value="1"/>
</dbReference>
<comment type="catalytic activity">
    <reaction evidence="7">
        <text>ATP + H2O = ADP + phosphate + H(+)</text>
        <dbReference type="Rhea" id="RHEA:13065"/>
        <dbReference type="ChEBI" id="CHEBI:15377"/>
        <dbReference type="ChEBI" id="CHEBI:15378"/>
        <dbReference type="ChEBI" id="CHEBI:30616"/>
        <dbReference type="ChEBI" id="CHEBI:43474"/>
        <dbReference type="ChEBI" id="CHEBI:456216"/>
        <dbReference type="EC" id="3.6.4.13"/>
    </reaction>
</comment>
<dbReference type="GO" id="GO:0003723">
    <property type="term" value="F:RNA binding"/>
    <property type="evidence" value="ECO:0007669"/>
    <property type="project" value="UniProtKB-KW"/>
</dbReference>
<feature type="region of interest" description="Disordered" evidence="8">
    <location>
        <begin position="203"/>
        <end position="247"/>
    </location>
</feature>
<gene>
    <name evidence="10" type="ORF">CLEI1391_LOCUS19179</name>
</gene>
<dbReference type="EMBL" id="HBFB01034187">
    <property type="protein sequence ID" value="CAD8694993.1"/>
    <property type="molecule type" value="Transcribed_RNA"/>
</dbReference>
<evidence type="ECO:0000256" key="5">
    <source>
        <dbReference type="ARBA" id="ARBA00022840"/>
    </source>
</evidence>
<evidence type="ECO:0000256" key="1">
    <source>
        <dbReference type="ARBA" id="ARBA00012552"/>
    </source>
</evidence>
<feature type="region of interest" description="Disordered" evidence="8">
    <location>
        <begin position="413"/>
        <end position="444"/>
    </location>
</feature>
<evidence type="ECO:0000256" key="2">
    <source>
        <dbReference type="ARBA" id="ARBA00022741"/>
    </source>
</evidence>
<feature type="compositionally biased region" description="Acidic residues" evidence="8">
    <location>
        <begin position="212"/>
        <end position="230"/>
    </location>
</feature>
<dbReference type="GO" id="GO:0005524">
    <property type="term" value="F:ATP binding"/>
    <property type="evidence" value="ECO:0007669"/>
    <property type="project" value="UniProtKB-KW"/>
</dbReference>
<keyword evidence="3" id="KW-0378">Hydrolase</keyword>
<evidence type="ECO:0000256" key="6">
    <source>
        <dbReference type="ARBA" id="ARBA00022884"/>
    </source>
</evidence>
<sequence length="444" mass="48127">MGVAKEVAHWAYECASAGDKLLAVMAMLKLGLVRKKVLVFVNTVDTGYRVKLFLESFGIRAALLNAEMPLNSRSHCLAAFNRSMFDYLIATDDVHAAAHDAGGGGEAAPASGRKRKGAERERDGKRPKKGAQAAKDEEFGVTRGVDFKAVRTVINYDLPSSLQGYVHRVGRTGRAGEAGAAITLFTPDDLLFRMELEAALRGSNGEDKDAAGDEGDGVVSGSDDDDEEEEAAARAKSQQGLQPFTRLSKPQLEALRYRGEDVARAISRNTIKDARARELKAELLNNERLKEYFEEHAAERTLLRHDKALHKTPQAAHLKHVPAYLRAPGTVAEKSFTGNAGRAPLSHKKARKLPGGKAAALAGTSSNKLGAVGDASGREDPLKAVKGFVRAPRRGGSHADEELTELEKRAMEKGRKEAKKKAKAEGGIVQHVPKGNVRKFKRRR</sequence>
<feature type="region of interest" description="Disordered" evidence="8">
    <location>
        <begin position="100"/>
        <end position="137"/>
    </location>
</feature>
<evidence type="ECO:0000259" key="9">
    <source>
        <dbReference type="PROSITE" id="PS51194"/>
    </source>
</evidence>
<dbReference type="AlphaFoldDB" id="A0A7S0S3C6"/>
<dbReference type="EC" id="3.6.4.13" evidence="1"/>
<name>A0A7S0S3C6_9CHLO</name>
<dbReference type="PROSITE" id="PS51194">
    <property type="entry name" value="HELICASE_CTER"/>
    <property type="match status" value="1"/>
</dbReference>
<dbReference type="CDD" id="cd18787">
    <property type="entry name" value="SF2_C_DEAD"/>
    <property type="match status" value="1"/>
</dbReference>
<dbReference type="SUPFAM" id="SSF52540">
    <property type="entry name" value="P-loop containing nucleoside triphosphate hydrolases"/>
    <property type="match status" value="1"/>
</dbReference>
<keyword evidence="4" id="KW-0347">Helicase</keyword>
<dbReference type="PANTHER" id="PTHR47959">
    <property type="entry name" value="ATP-DEPENDENT RNA HELICASE RHLE-RELATED"/>
    <property type="match status" value="1"/>
</dbReference>
<proteinExistence type="predicted"/>
<dbReference type="GO" id="GO:0003724">
    <property type="term" value="F:RNA helicase activity"/>
    <property type="evidence" value="ECO:0007669"/>
    <property type="project" value="UniProtKB-EC"/>
</dbReference>
<accession>A0A7S0S3C6</accession>
<feature type="domain" description="Helicase C-terminal" evidence="9">
    <location>
        <begin position="27"/>
        <end position="215"/>
    </location>
</feature>
<dbReference type="Gene3D" id="3.40.50.300">
    <property type="entry name" value="P-loop containing nucleotide triphosphate hydrolases"/>
    <property type="match status" value="1"/>
</dbReference>
<dbReference type="Pfam" id="PF00271">
    <property type="entry name" value="Helicase_C"/>
    <property type="match status" value="2"/>
</dbReference>
<evidence type="ECO:0000256" key="4">
    <source>
        <dbReference type="ARBA" id="ARBA00022806"/>
    </source>
</evidence>
<evidence type="ECO:0000256" key="8">
    <source>
        <dbReference type="SAM" id="MobiDB-lite"/>
    </source>
</evidence>